<evidence type="ECO:0000313" key="3">
    <source>
        <dbReference type="Proteomes" id="UP000617355"/>
    </source>
</evidence>
<dbReference type="Proteomes" id="UP000617355">
    <property type="component" value="Unassembled WGS sequence"/>
</dbReference>
<proteinExistence type="predicted"/>
<accession>A0ABQ1QMZ8</accession>
<dbReference type="Gene3D" id="1.10.287.130">
    <property type="match status" value="1"/>
</dbReference>
<keyword evidence="3" id="KW-1185">Reference proteome</keyword>
<dbReference type="InterPro" id="IPR036890">
    <property type="entry name" value="HATPase_C_sf"/>
</dbReference>
<dbReference type="InterPro" id="IPR018762">
    <property type="entry name" value="ChpT_C"/>
</dbReference>
<evidence type="ECO:0000259" key="1">
    <source>
        <dbReference type="Pfam" id="PF10090"/>
    </source>
</evidence>
<dbReference type="EMBL" id="BMGI01000002">
    <property type="protein sequence ID" value="GGD32797.1"/>
    <property type="molecule type" value="Genomic_DNA"/>
</dbReference>
<dbReference type="Pfam" id="PF10090">
    <property type="entry name" value="HPTransfase"/>
    <property type="match status" value="1"/>
</dbReference>
<evidence type="ECO:0000313" key="2">
    <source>
        <dbReference type="EMBL" id="GGD32797.1"/>
    </source>
</evidence>
<sequence length="198" mass="20090">MSDAPPDLVALVGTRIAHDLANPIGAIANGVELLALTGQDDSPELQLLAESVANAAARIKAFRIAFGAAPPGQRVKAADIAALFPPGASGHRLAVDWQPEADVPRGLAKLALLGLMCLETAMPRGGEARVTAHGAGYRVTGSGPRLALPEGLRAALDGAPPADLAPAHVHFALLAGEARAQGRALHHEIGSAGISLAF</sequence>
<protein>
    <submittedName>
        <fullName evidence="2">Histidine phosphotransferase</fullName>
    </submittedName>
</protein>
<dbReference type="RefSeq" id="WP_188527121.1">
    <property type="nucleotide sequence ID" value="NZ_BMGI01000002.1"/>
</dbReference>
<comment type="caution">
    <text evidence="2">The sequence shown here is derived from an EMBL/GenBank/DDBJ whole genome shotgun (WGS) entry which is preliminary data.</text>
</comment>
<organism evidence="2 3">
    <name type="scientific">Sinisalibacter lacisalsi</name>
    <dbReference type="NCBI Taxonomy" id="1526570"/>
    <lineage>
        <taxon>Bacteria</taxon>
        <taxon>Pseudomonadati</taxon>
        <taxon>Pseudomonadota</taxon>
        <taxon>Alphaproteobacteria</taxon>
        <taxon>Rhodobacterales</taxon>
        <taxon>Roseobacteraceae</taxon>
        <taxon>Sinisalibacter</taxon>
    </lineage>
</organism>
<reference evidence="3" key="1">
    <citation type="journal article" date="2019" name="Int. J. Syst. Evol. Microbiol.">
        <title>The Global Catalogue of Microorganisms (GCM) 10K type strain sequencing project: providing services to taxonomists for standard genome sequencing and annotation.</title>
        <authorList>
            <consortium name="The Broad Institute Genomics Platform"/>
            <consortium name="The Broad Institute Genome Sequencing Center for Infectious Disease"/>
            <person name="Wu L."/>
            <person name="Ma J."/>
        </authorList>
    </citation>
    <scope>NUCLEOTIDE SEQUENCE [LARGE SCALE GENOMIC DNA]</scope>
    <source>
        <strain evidence="3">CGMCC 1.12922</strain>
    </source>
</reference>
<dbReference type="Gene3D" id="3.30.565.10">
    <property type="entry name" value="Histidine kinase-like ATPase, C-terminal domain"/>
    <property type="match status" value="1"/>
</dbReference>
<gene>
    <name evidence="2" type="ORF">GCM10011358_16150</name>
</gene>
<feature type="domain" description="Histidine phosphotransferase ChpT C-terminal" evidence="1">
    <location>
        <begin position="88"/>
        <end position="190"/>
    </location>
</feature>
<name>A0ABQ1QMZ8_9RHOB</name>